<dbReference type="Gene3D" id="3.20.20.80">
    <property type="entry name" value="Glycosidases"/>
    <property type="match status" value="1"/>
</dbReference>
<dbReference type="GO" id="GO:0005576">
    <property type="term" value="C:extracellular region"/>
    <property type="evidence" value="ECO:0007669"/>
    <property type="project" value="TreeGrafter"/>
</dbReference>
<gene>
    <name evidence="1" type="ORF">Ddye_000263</name>
</gene>
<dbReference type="EMBL" id="JANJYI010000001">
    <property type="protein sequence ID" value="KAK2661689.1"/>
    <property type="molecule type" value="Genomic_DNA"/>
</dbReference>
<protein>
    <submittedName>
        <fullName evidence="1">Uncharacterized protein</fullName>
    </submittedName>
</protein>
<keyword evidence="2" id="KW-1185">Reference proteome</keyword>
<proteinExistence type="predicted"/>
<reference evidence="1" key="1">
    <citation type="journal article" date="2023" name="Plant J.">
        <title>Genome sequences and population genomics provide insights into the demographic history, inbreeding, and mutation load of two 'living fossil' tree species of Dipteronia.</title>
        <authorList>
            <person name="Feng Y."/>
            <person name="Comes H.P."/>
            <person name="Chen J."/>
            <person name="Zhu S."/>
            <person name="Lu R."/>
            <person name="Zhang X."/>
            <person name="Li P."/>
            <person name="Qiu J."/>
            <person name="Olsen K.M."/>
            <person name="Qiu Y."/>
        </authorList>
    </citation>
    <scope>NUCLEOTIDE SEQUENCE</scope>
    <source>
        <strain evidence="1">KIB01</strain>
    </source>
</reference>
<organism evidence="1 2">
    <name type="scientific">Dipteronia dyeriana</name>
    <dbReference type="NCBI Taxonomy" id="168575"/>
    <lineage>
        <taxon>Eukaryota</taxon>
        <taxon>Viridiplantae</taxon>
        <taxon>Streptophyta</taxon>
        <taxon>Embryophyta</taxon>
        <taxon>Tracheophyta</taxon>
        <taxon>Spermatophyta</taxon>
        <taxon>Magnoliopsida</taxon>
        <taxon>eudicotyledons</taxon>
        <taxon>Gunneridae</taxon>
        <taxon>Pentapetalae</taxon>
        <taxon>rosids</taxon>
        <taxon>malvids</taxon>
        <taxon>Sapindales</taxon>
        <taxon>Sapindaceae</taxon>
        <taxon>Hippocastanoideae</taxon>
        <taxon>Acereae</taxon>
        <taxon>Dipteronia</taxon>
    </lineage>
</organism>
<evidence type="ECO:0000313" key="1">
    <source>
        <dbReference type="EMBL" id="KAK2661689.1"/>
    </source>
</evidence>
<dbReference type="SUPFAM" id="SSF51445">
    <property type="entry name" value="(Trans)glycosidases"/>
    <property type="match status" value="1"/>
</dbReference>
<dbReference type="Proteomes" id="UP001280121">
    <property type="component" value="Unassembled WGS sequence"/>
</dbReference>
<dbReference type="AlphaFoldDB" id="A0AAE0CSF8"/>
<dbReference type="PANTHER" id="PTHR45708:SF28">
    <property type="entry name" value="CHITINASE"/>
    <property type="match status" value="1"/>
</dbReference>
<sequence length="101" mass="11322">MGVMAWQMIFGLAKVKNVKVLLSIRGGDGSYFLTSSDDVKKMADYLWNNYLGGKSDSRPFGDAVLDVLPLIKKIPKYGGVMLWFKYYDDLMGYSSAIKSHV</sequence>
<dbReference type="InterPro" id="IPR050542">
    <property type="entry name" value="Glycosyl_Hydrlase18_Chitinase"/>
</dbReference>
<name>A0AAE0CSF8_9ROSI</name>
<dbReference type="InterPro" id="IPR017853">
    <property type="entry name" value="GH"/>
</dbReference>
<dbReference type="PANTHER" id="PTHR45708">
    <property type="entry name" value="ENDOCHITINASE"/>
    <property type="match status" value="1"/>
</dbReference>
<evidence type="ECO:0000313" key="2">
    <source>
        <dbReference type="Proteomes" id="UP001280121"/>
    </source>
</evidence>
<dbReference type="GO" id="GO:0004568">
    <property type="term" value="F:chitinase activity"/>
    <property type="evidence" value="ECO:0007669"/>
    <property type="project" value="TreeGrafter"/>
</dbReference>
<comment type="caution">
    <text evidence="1">The sequence shown here is derived from an EMBL/GenBank/DDBJ whole genome shotgun (WGS) entry which is preliminary data.</text>
</comment>
<accession>A0AAE0CSF8</accession>